<gene>
    <name evidence="1" type="ORF">Tco_1028892</name>
</gene>
<dbReference type="Proteomes" id="UP001151760">
    <property type="component" value="Unassembled WGS sequence"/>
</dbReference>
<organism evidence="1 2">
    <name type="scientific">Tanacetum coccineum</name>
    <dbReference type="NCBI Taxonomy" id="301880"/>
    <lineage>
        <taxon>Eukaryota</taxon>
        <taxon>Viridiplantae</taxon>
        <taxon>Streptophyta</taxon>
        <taxon>Embryophyta</taxon>
        <taxon>Tracheophyta</taxon>
        <taxon>Spermatophyta</taxon>
        <taxon>Magnoliopsida</taxon>
        <taxon>eudicotyledons</taxon>
        <taxon>Gunneridae</taxon>
        <taxon>Pentapetalae</taxon>
        <taxon>asterids</taxon>
        <taxon>campanulids</taxon>
        <taxon>Asterales</taxon>
        <taxon>Asteraceae</taxon>
        <taxon>Asteroideae</taxon>
        <taxon>Anthemideae</taxon>
        <taxon>Anthemidinae</taxon>
        <taxon>Tanacetum</taxon>
    </lineage>
</organism>
<protein>
    <submittedName>
        <fullName evidence="1">Uncharacterized protein</fullName>
    </submittedName>
</protein>
<evidence type="ECO:0000313" key="2">
    <source>
        <dbReference type="Proteomes" id="UP001151760"/>
    </source>
</evidence>
<evidence type="ECO:0000313" key="1">
    <source>
        <dbReference type="EMBL" id="GJT69606.1"/>
    </source>
</evidence>
<comment type="caution">
    <text evidence="1">The sequence shown here is derived from an EMBL/GenBank/DDBJ whole genome shotgun (WGS) entry which is preliminary data.</text>
</comment>
<reference evidence="1" key="2">
    <citation type="submission" date="2022-01" db="EMBL/GenBank/DDBJ databases">
        <authorList>
            <person name="Yamashiro T."/>
            <person name="Shiraishi A."/>
            <person name="Satake H."/>
            <person name="Nakayama K."/>
        </authorList>
    </citation>
    <scope>NUCLEOTIDE SEQUENCE</scope>
</reference>
<reference evidence="1" key="1">
    <citation type="journal article" date="2022" name="Int. J. Mol. Sci.">
        <title>Draft Genome of Tanacetum Coccineum: Genomic Comparison of Closely Related Tanacetum-Family Plants.</title>
        <authorList>
            <person name="Yamashiro T."/>
            <person name="Shiraishi A."/>
            <person name="Nakayama K."/>
            <person name="Satake H."/>
        </authorList>
    </citation>
    <scope>NUCLEOTIDE SEQUENCE</scope>
</reference>
<name>A0ABQ5G246_9ASTR</name>
<sequence length="265" mass="29466">MRGQAVRIEKRVVDLLRVTVSYRSPSGEISTALITEKPLTVGILTTSNTNPWKVDDRRGKRVRVMSTDAFFELEVVEKLLEEEMLMGSSNHWVKVMLTRLVIWALEMEALVDAMDVDNGYPICVRAFWAKIAETRRLQGSVAFIKTALDIVWILDLKEIDARHPTLNLFYTFNAIVETELAVAELAVTELAVTELAVTQLAVTELAVTELAVTQLAVTELAATDLAVYLVTELAATELAVYLATKLAVLVGSLIRNFSFGHRICN</sequence>
<dbReference type="EMBL" id="BQNB010018002">
    <property type="protein sequence ID" value="GJT69606.1"/>
    <property type="molecule type" value="Genomic_DNA"/>
</dbReference>
<proteinExistence type="predicted"/>
<accession>A0ABQ5G246</accession>
<keyword evidence="2" id="KW-1185">Reference proteome</keyword>